<dbReference type="EMBL" id="FOIR01000002">
    <property type="protein sequence ID" value="SEW23110.1"/>
    <property type="molecule type" value="Genomic_DNA"/>
</dbReference>
<dbReference type="OrthoDB" id="9808363at2"/>
<dbReference type="PROSITE" id="PS50893">
    <property type="entry name" value="ABC_TRANSPORTER_2"/>
    <property type="match status" value="1"/>
</dbReference>
<sequence>MIKADSLSKSYGNVRALHKVSFNIAKGEISGILGPNGAGKTTLFKILTGLITPDSGSFSITSDKQKKIGAIIENPALYEYLSAHKNLQVLAKMQGLKLSKDQVNEQLTLVGLPTNRHDPVRNFSLGMKQRLGIATALLNNPDALILDEPFLGLDPLGMQKLRELIIRLAKERNLSVLVSSHQLEELSKVCQNLYLMQNGEITSSGSTQEILSKAAFQYRILGINLSQSETLKTLKATITSNTAWVTVARNDVSALIQQLVNEGVEILEVQPETNLNELYAQV</sequence>
<gene>
    <name evidence="6" type="ORF">SAMN05216290_2103</name>
</gene>
<dbReference type="RefSeq" id="WP_090258537.1">
    <property type="nucleotide sequence ID" value="NZ_FOIR01000002.1"/>
</dbReference>
<dbReference type="PROSITE" id="PS00211">
    <property type="entry name" value="ABC_TRANSPORTER_1"/>
    <property type="match status" value="1"/>
</dbReference>
<dbReference type="InterPro" id="IPR003593">
    <property type="entry name" value="AAA+_ATPase"/>
</dbReference>
<protein>
    <submittedName>
        <fullName evidence="6">ABC-2 type transport system ATP-binding protein</fullName>
    </submittedName>
</protein>
<dbReference type="SMART" id="SM00382">
    <property type="entry name" value="AAA"/>
    <property type="match status" value="1"/>
</dbReference>
<keyword evidence="4 6" id="KW-0067">ATP-binding</keyword>
<dbReference type="Proteomes" id="UP000199437">
    <property type="component" value="Unassembled WGS sequence"/>
</dbReference>
<keyword evidence="3" id="KW-0547">Nucleotide-binding</keyword>
<dbReference type="InterPro" id="IPR027417">
    <property type="entry name" value="P-loop_NTPase"/>
</dbReference>
<dbReference type="AlphaFoldDB" id="A0A1I0Q7Z5"/>
<evidence type="ECO:0000313" key="7">
    <source>
        <dbReference type="Proteomes" id="UP000199437"/>
    </source>
</evidence>
<dbReference type="GeneID" id="99986815"/>
<dbReference type="InterPro" id="IPR017871">
    <property type="entry name" value="ABC_transporter-like_CS"/>
</dbReference>
<organism evidence="6 7">
    <name type="scientific">Roseivirga pacifica</name>
    <dbReference type="NCBI Taxonomy" id="1267423"/>
    <lineage>
        <taxon>Bacteria</taxon>
        <taxon>Pseudomonadati</taxon>
        <taxon>Bacteroidota</taxon>
        <taxon>Cytophagia</taxon>
        <taxon>Cytophagales</taxon>
        <taxon>Roseivirgaceae</taxon>
        <taxon>Roseivirga</taxon>
    </lineage>
</organism>
<name>A0A1I0Q7Z5_9BACT</name>
<evidence type="ECO:0000256" key="3">
    <source>
        <dbReference type="ARBA" id="ARBA00022741"/>
    </source>
</evidence>
<evidence type="ECO:0000313" key="6">
    <source>
        <dbReference type="EMBL" id="SEW23110.1"/>
    </source>
</evidence>
<evidence type="ECO:0000259" key="5">
    <source>
        <dbReference type="PROSITE" id="PS50893"/>
    </source>
</evidence>
<proteinExistence type="inferred from homology"/>
<dbReference type="GO" id="GO:0016887">
    <property type="term" value="F:ATP hydrolysis activity"/>
    <property type="evidence" value="ECO:0007669"/>
    <property type="project" value="InterPro"/>
</dbReference>
<dbReference type="SUPFAM" id="SSF52540">
    <property type="entry name" value="P-loop containing nucleoside triphosphate hydrolases"/>
    <property type="match status" value="1"/>
</dbReference>
<feature type="domain" description="ABC transporter" evidence="5">
    <location>
        <begin position="2"/>
        <end position="223"/>
    </location>
</feature>
<dbReference type="Gene3D" id="3.40.50.300">
    <property type="entry name" value="P-loop containing nucleotide triphosphate hydrolases"/>
    <property type="match status" value="1"/>
</dbReference>
<evidence type="ECO:0000256" key="4">
    <source>
        <dbReference type="ARBA" id="ARBA00022840"/>
    </source>
</evidence>
<evidence type="ECO:0000256" key="1">
    <source>
        <dbReference type="ARBA" id="ARBA00005417"/>
    </source>
</evidence>
<dbReference type="PANTHER" id="PTHR43335">
    <property type="entry name" value="ABC TRANSPORTER, ATP-BINDING PROTEIN"/>
    <property type="match status" value="1"/>
</dbReference>
<keyword evidence="7" id="KW-1185">Reference proteome</keyword>
<accession>A0A1I0Q7Z5</accession>
<dbReference type="PANTHER" id="PTHR43335:SF2">
    <property type="entry name" value="ABC TRANSPORTER, ATP-BINDING PROTEIN"/>
    <property type="match status" value="1"/>
</dbReference>
<dbReference type="Pfam" id="PF00005">
    <property type="entry name" value="ABC_tran"/>
    <property type="match status" value="1"/>
</dbReference>
<dbReference type="InterPro" id="IPR003439">
    <property type="entry name" value="ABC_transporter-like_ATP-bd"/>
</dbReference>
<reference evidence="7" key="1">
    <citation type="submission" date="2016-10" db="EMBL/GenBank/DDBJ databases">
        <authorList>
            <person name="Varghese N."/>
            <person name="Submissions S."/>
        </authorList>
    </citation>
    <scope>NUCLEOTIDE SEQUENCE [LARGE SCALE GENOMIC DNA]</scope>
    <source>
        <strain evidence="7">CGMCC 1.12402</strain>
    </source>
</reference>
<dbReference type="STRING" id="1267423.SAMN05216290_2103"/>
<dbReference type="GO" id="GO:0005524">
    <property type="term" value="F:ATP binding"/>
    <property type="evidence" value="ECO:0007669"/>
    <property type="project" value="UniProtKB-KW"/>
</dbReference>
<comment type="similarity">
    <text evidence="1">Belongs to the ABC transporter superfamily.</text>
</comment>
<evidence type="ECO:0000256" key="2">
    <source>
        <dbReference type="ARBA" id="ARBA00022448"/>
    </source>
</evidence>
<keyword evidence="2" id="KW-0813">Transport</keyword>